<organism evidence="6 7">
    <name type="scientific">Plesiocystis pacifica SIR-1</name>
    <dbReference type="NCBI Taxonomy" id="391625"/>
    <lineage>
        <taxon>Bacteria</taxon>
        <taxon>Pseudomonadati</taxon>
        <taxon>Myxococcota</taxon>
        <taxon>Polyangia</taxon>
        <taxon>Nannocystales</taxon>
        <taxon>Nannocystaceae</taxon>
        <taxon>Plesiocystis</taxon>
    </lineage>
</organism>
<proteinExistence type="predicted"/>
<dbReference type="SUPFAM" id="SSF88946">
    <property type="entry name" value="Sigma2 domain of RNA polymerase sigma factors"/>
    <property type="match status" value="1"/>
</dbReference>
<keyword evidence="1" id="KW-0805">Transcription regulation</keyword>
<accession>A6FXT2</accession>
<dbReference type="InterPro" id="IPR013325">
    <property type="entry name" value="RNA_pol_sigma_r2"/>
</dbReference>
<dbReference type="EMBL" id="ABCS01000002">
    <property type="protein sequence ID" value="EDM81670.1"/>
    <property type="molecule type" value="Genomic_DNA"/>
</dbReference>
<evidence type="ECO:0000313" key="7">
    <source>
        <dbReference type="Proteomes" id="UP000005801"/>
    </source>
</evidence>
<evidence type="ECO:0000256" key="3">
    <source>
        <dbReference type="ARBA" id="ARBA00023125"/>
    </source>
</evidence>
<feature type="domain" description="RNA polymerase sigma-70 region 2" evidence="5">
    <location>
        <begin position="166"/>
        <end position="226"/>
    </location>
</feature>
<comment type="caution">
    <text evidence="6">The sequence shown here is derived from an EMBL/GenBank/DDBJ whole genome shotgun (WGS) entry which is preliminary data.</text>
</comment>
<evidence type="ECO:0000256" key="2">
    <source>
        <dbReference type="ARBA" id="ARBA00023082"/>
    </source>
</evidence>
<dbReference type="PRINTS" id="PR00046">
    <property type="entry name" value="SIGMA70FCT"/>
</dbReference>
<dbReference type="Gene3D" id="1.10.10.10">
    <property type="entry name" value="Winged helix-like DNA-binding domain superfamily/Winged helix DNA-binding domain"/>
    <property type="match status" value="1"/>
</dbReference>
<dbReference type="PANTHER" id="PTHR30603:SF47">
    <property type="entry name" value="RNA POLYMERASE SIGMA FACTOR SIGD, CHLOROPLASTIC"/>
    <property type="match status" value="1"/>
</dbReference>
<gene>
    <name evidence="6" type="ORF">PPSIR1_22174</name>
</gene>
<dbReference type="GO" id="GO:0000428">
    <property type="term" value="C:DNA-directed RNA polymerase complex"/>
    <property type="evidence" value="ECO:0007669"/>
    <property type="project" value="UniProtKB-KW"/>
</dbReference>
<dbReference type="eggNOG" id="COG0568">
    <property type="taxonomic scope" value="Bacteria"/>
</dbReference>
<dbReference type="RefSeq" id="WP_006969281.1">
    <property type="nucleotide sequence ID" value="NZ_ABCS01000002.1"/>
</dbReference>
<dbReference type="GO" id="GO:0003677">
    <property type="term" value="F:DNA binding"/>
    <property type="evidence" value="ECO:0007669"/>
    <property type="project" value="UniProtKB-KW"/>
</dbReference>
<dbReference type="AlphaFoldDB" id="A6FXT2"/>
<evidence type="ECO:0000256" key="1">
    <source>
        <dbReference type="ARBA" id="ARBA00023015"/>
    </source>
</evidence>
<dbReference type="NCBIfam" id="TIGR02937">
    <property type="entry name" value="sigma70-ECF"/>
    <property type="match status" value="1"/>
</dbReference>
<protein>
    <submittedName>
        <fullName evidence="6">DNA-directed RNA polymerase sigma subunit (RpoD)</fullName>
    </submittedName>
</protein>
<dbReference type="GO" id="GO:0006352">
    <property type="term" value="P:DNA-templated transcription initiation"/>
    <property type="evidence" value="ECO:0007669"/>
    <property type="project" value="InterPro"/>
</dbReference>
<keyword evidence="3" id="KW-0238">DNA-binding</keyword>
<dbReference type="Gene3D" id="1.10.601.10">
    <property type="entry name" value="RNA Polymerase Primary Sigma Factor"/>
    <property type="match status" value="1"/>
</dbReference>
<dbReference type="InterPro" id="IPR013324">
    <property type="entry name" value="RNA_pol_sigma_r3/r4-like"/>
</dbReference>
<dbReference type="Pfam" id="PF04542">
    <property type="entry name" value="Sigma70_r2"/>
    <property type="match status" value="1"/>
</dbReference>
<dbReference type="InterPro" id="IPR007627">
    <property type="entry name" value="RNA_pol_sigma70_r2"/>
</dbReference>
<dbReference type="InterPro" id="IPR050239">
    <property type="entry name" value="Sigma-70_RNA_pol_init_factors"/>
</dbReference>
<keyword evidence="2" id="KW-0731">Sigma factor</keyword>
<name>A6FXT2_9BACT</name>
<keyword evidence="7" id="KW-1185">Reference proteome</keyword>
<dbReference type="InterPro" id="IPR014284">
    <property type="entry name" value="RNA_pol_sigma-70_dom"/>
</dbReference>
<dbReference type="PANTHER" id="PTHR30603">
    <property type="entry name" value="RNA POLYMERASE SIGMA FACTOR RPO"/>
    <property type="match status" value="1"/>
</dbReference>
<keyword evidence="6" id="KW-0240">DNA-directed RNA polymerase</keyword>
<reference evidence="6 7" key="1">
    <citation type="submission" date="2007-06" db="EMBL/GenBank/DDBJ databases">
        <authorList>
            <person name="Shimkets L."/>
            <person name="Ferriera S."/>
            <person name="Johnson J."/>
            <person name="Kravitz S."/>
            <person name="Beeson K."/>
            <person name="Sutton G."/>
            <person name="Rogers Y.-H."/>
            <person name="Friedman R."/>
            <person name="Frazier M."/>
            <person name="Venter J.C."/>
        </authorList>
    </citation>
    <scope>NUCLEOTIDE SEQUENCE [LARGE SCALE GENOMIC DNA]</scope>
    <source>
        <strain evidence="6 7">SIR-1</strain>
    </source>
</reference>
<evidence type="ECO:0000313" key="6">
    <source>
        <dbReference type="EMBL" id="EDM81670.1"/>
    </source>
</evidence>
<sequence>MTESRQRAVARVVELRGFAWHDEPALEPADEGTPLLDENGQQLGCVAVPDDAPSSEFSMADGIVALDSATRTRLFETLNLDEIELIRTLLTTVDEAQEQWLLEVDARIDSNLSSTLEESDLPGLSRRERAEISMRVARYVLAGDIDFGPEVRAMLDRILATRRRLFADSLRLVISLVHRYRKHMDFATGMLRGALGLDKAIDRFEPERGWQFSTYATWWIRQNITRSSMDFATALRVPVHAAEQTTRFWMVQQELWSQTGVRPTDEEVLNQANFKFSIERLGDYRRHARTAHLTRRDQLGAAEAILDSDIPSLLEGNPASGWVRAAIDHATAQVDDKEHSRPSRGRWHAIFSRRILGDQIQNNTLRELGEEFDITRERIRQNEAKLIDFLARRLFRGQEHLPPLAWGPSDE</sequence>
<dbReference type="GO" id="GO:0016987">
    <property type="term" value="F:sigma factor activity"/>
    <property type="evidence" value="ECO:0007669"/>
    <property type="project" value="UniProtKB-KW"/>
</dbReference>
<dbReference type="InterPro" id="IPR036388">
    <property type="entry name" value="WH-like_DNA-bd_sf"/>
</dbReference>
<evidence type="ECO:0000256" key="4">
    <source>
        <dbReference type="ARBA" id="ARBA00023163"/>
    </source>
</evidence>
<dbReference type="Proteomes" id="UP000005801">
    <property type="component" value="Unassembled WGS sequence"/>
</dbReference>
<dbReference type="OrthoDB" id="9818472at2"/>
<dbReference type="InterPro" id="IPR000943">
    <property type="entry name" value="RNA_pol_sigma70"/>
</dbReference>
<keyword evidence="4" id="KW-0804">Transcription</keyword>
<dbReference type="STRING" id="391625.PPSIR1_22174"/>
<evidence type="ECO:0000259" key="5">
    <source>
        <dbReference type="Pfam" id="PF04542"/>
    </source>
</evidence>
<dbReference type="SUPFAM" id="SSF88659">
    <property type="entry name" value="Sigma3 and sigma4 domains of RNA polymerase sigma factors"/>
    <property type="match status" value="1"/>
</dbReference>